<protein>
    <submittedName>
        <fullName evidence="2">Uncharacterized protein</fullName>
    </submittedName>
</protein>
<evidence type="ECO:0000256" key="1">
    <source>
        <dbReference type="SAM" id="MobiDB-lite"/>
    </source>
</evidence>
<evidence type="ECO:0000313" key="2">
    <source>
        <dbReference type="EMBL" id="CAG2160605.1"/>
    </source>
</evidence>
<gene>
    <name evidence="2" type="ORF">LMG26411_07611</name>
</gene>
<accession>A0ABM8TVL1</accession>
<dbReference type="RefSeq" id="WP_211958353.1">
    <property type="nucleotide sequence ID" value="NZ_CAJPVI010000085.1"/>
</dbReference>
<sequence length="144" mass="15472">MSPIVLGWFDNMAKAQEAERTLHGHGFSVWDVAVISAAAKQATGARQAGAPPRVVLAVCVRQDNASAATDALREAGARDLERTQGTWDSGRWTDFDPATHGAHRHADSVTPVVAREAVDSESTGNEDPGSELEHYVDHQRSSKD</sequence>
<comment type="caution">
    <text evidence="2">The sequence shown here is derived from an EMBL/GenBank/DDBJ whole genome shotgun (WGS) entry which is preliminary data.</text>
</comment>
<feature type="region of interest" description="Disordered" evidence="1">
    <location>
        <begin position="79"/>
        <end position="144"/>
    </location>
</feature>
<evidence type="ECO:0000313" key="3">
    <source>
        <dbReference type="Proteomes" id="UP000672657"/>
    </source>
</evidence>
<feature type="compositionally biased region" description="Basic and acidic residues" evidence="1">
    <location>
        <begin position="131"/>
        <end position="144"/>
    </location>
</feature>
<name>A0ABM8TVL1_9BURK</name>
<dbReference type="Proteomes" id="UP000672657">
    <property type="component" value="Unassembled WGS sequence"/>
</dbReference>
<keyword evidence="3" id="KW-1185">Reference proteome</keyword>
<dbReference type="EMBL" id="CAJPVI010000085">
    <property type="protein sequence ID" value="CAG2160605.1"/>
    <property type="molecule type" value="Genomic_DNA"/>
</dbReference>
<organism evidence="2 3">
    <name type="scientific">Cupriavidus numazuensis</name>
    <dbReference type="NCBI Taxonomy" id="221992"/>
    <lineage>
        <taxon>Bacteria</taxon>
        <taxon>Pseudomonadati</taxon>
        <taxon>Pseudomonadota</taxon>
        <taxon>Betaproteobacteria</taxon>
        <taxon>Burkholderiales</taxon>
        <taxon>Burkholderiaceae</taxon>
        <taxon>Cupriavidus</taxon>
    </lineage>
</organism>
<reference evidence="2 3" key="1">
    <citation type="submission" date="2021-03" db="EMBL/GenBank/DDBJ databases">
        <authorList>
            <person name="Peeters C."/>
        </authorList>
    </citation>
    <scope>NUCLEOTIDE SEQUENCE [LARGE SCALE GENOMIC DNA]</scope>
    <source>
        <strain evidence="2 3">LMG 26411</strain>
    </source>
</reference>
<proteinExistence type="predicted"/>